<dbReference type="PANTHER" id="PTHR38593:SF1">
    <property type="entry name" value="BLR2558 PROTEIN"/>
    <property type="match status" value="1"/>
</dbReference>
<dbReference type="PROSITE" id="PS51257">
    <property type="entry name" value="PROKAR_LIPOPROTEIN"/>
    <property type="match status" value="1"/>
</dbReference>
<feature type="domain" description="DUF4142" evidence="2">
    <location>
        <begin position="67"/>
        <end position="201"/>
    </location>
</feature>
<evidence type="ECO:0000259" key="2">
    <source>
        <dbReference type="Pfam" id="PF13628"/>
    </source>
</evidence>
<accession>A0ABU8Q3N7</accession>
<dbReference type="PANTHER" id="PTHR38593">
    <property type="entry name" value="BLR2558 PROTEIN"/>
    <property type="match status" value="1"/>
</dbReference>
<dbReference type="Gene3D" id="1.20.1260.10">
    <property type="match status" value="1"/>
</dbReference>
<protein>
    <submittedName>
        <fullName evidence="3">DUF4142 domain-containing protein</fullName>
    </submittedName>
</protein>
<evidence type="ECO:0000313" key="4">
    <source>
        <dbReference type="Proteomes" id="UP001380365"/>
    </source>
</evidence>
<feature type="chain" id="PRO_5045962952" evidence="1">
    <location>
        <begin position="19"/>
        <end position="202"/>
    </location>
</feature>
<keyword evidence="4" id="KW-1185">Reference proteome</keyword>
<sequence>MKKLLLIGAVLPALAGLAACGDRTTTDNTNTVVVDEGTANDTVLTDETLDGNAAATTGNATDAAGLTAQSFANTMAASDTFEIESAKIAQDKATAPALKKFAAQMVKDHTASTAKLKTAAASANVTPAPALTAEQNANLEALRAASGADFDTVYKQQQVAAHQQALSALQGYAANGEAASLKTFASNTAPVVEGHLKEVQGM</sequence>
<reference evidence="3 4" key="1">
    <citation type="submission" date="2023-12" db="EMBL/GenBank/DDBJ databases">
        <title>Gut-associated functions are favored during microbiome assembly across C. elegans life.</title>
        <authorList>
            <person name="Zimmermann J."/>
        </authorList>
    </citation>
    <scope>NUCLEOTIDE SEQUENCE [LARGE SCALE GENOMIC DNA]</scope>
    <source>
        <strain evidence="3 4">JUb134</strain>
    </source>
</reference>
<gene>
    <name evidence="3" type="ORF">WH159_07315</name>
</gene>
<dbReference type="RefSeq" id="WP_132883260.1">
    <property type="nucleotide sequence ID" value="NZ_JBBGZA010000001.1"/>
</dbReference>
<dbReference type="EMBL" id="JBBGZA010000001">
    <property type="protein sequence ID" value="MEJ5094347.1"/>
    <property type="molecule type" value="Genomic_DNA"/>
</dbReference>
<dbReference type="Proteomes" id="UP001380365">
    <property type="component" value="Unassembled WGS sequence"/>
</dbReference>
<keyword evidence="1" id="KW-0732">Signal</keyword>
<evidence type="ECO:0000256" key="1">
    <source>
        <dbReference type="SAM" id="SignalP"/>
    </source>
</evidence>
<name>A0ABU8Q3N7_9SPHN</name>
<comment type="caution">
    <text evidence="3">The sequence shown here is derived from an EMBL/GenBank/DDBJ whole genome shotgun (WGS) entry which is preliminary data.</text>
</comment>
<evidence type="ECO:0000313" key="3">
    <source>
        <dbReference type="EMBL" id="MEJ5094347.1"/>
    </source>
</evidence>
<dbReference type="InterPro" id="IPR025419">
    <property type="entry name" value="DUF4142"/>
</dbReference>
<dbReference type="Pfam" id="PF13628">
    <property type="entry name" value="DUF4142"/>
    <property type="match status" value="1"/>
</dbReference>
<proteinExistence type="predicted"/>
<organism evidence="3 4">
    <name type="scientific">Sphingomonas molluscorum</name>
    <dbReference type="NCBI Taxonomy" id="418184"/>
    <lineage>
        <taxon>Bacteria</taxon>
        <taxon>Pseudomonadati</taxon>
        <taxon>Pseudomonadota</taxon>
        <taxon>Alphaproteobacteria</taxon>
        <taxon>Sphingomonadales</taxon>
        <taxon>Sphingomonadaceae</taxon>
        <taxon>Sphingomonas</taxon>
    </lineage>
</organism>
<dbReference type="InterPro" id="IPR012347">
    <property type="entry name" value="Ferritin-like"/>
</dbReference>
<feature type="signal peptide" evidence="1">
    <location>
        <begin position="1"/>
        <end position="18"/>
    </location>
</feature>